<dbReference type="EMBL" id="MU005594">
    <property type="protein sequence ID" value="KAF2680757.1"/>
    <property type="molecule type" value="Genomic_DNA"/>
</dbReference>
<reference evidence="1" key="1">
    <citation type="journal article" date="2020" name="Stud. Mycol.">
        <title>101 Dothideomycetes genomes: a test case for predicting lifestyles and emergence of pathogens.</title>
        <authorList>
            <person name="Haridas S."/>
            <person name="Albert R."/>
            <person name="Binder M."/>
            <person name="Bloem J."/>
            <person name="Labutti K."/>
            <person name="Salamov A."/>
            <person name="Andreopoulos B."/>
            <person name="Baker S."/>
            <person name="Barry K."/>
            <person name="Bills G."/>
            <person name="Bluhm B."/>
            <person name="Cannon C."/>
            <person name="Castanera R."/>
            <person name="Culley D."/>
            <person name="Daum C."/>
            <person name="Ezra D."/>
            <person name="Gonzalez J."/>
            <person name="Henrissat B."/>
            <person name="Kuo A."/>
            <person name="Liang C."/>
            <person name="Lipzen A."/>
            <person name="Lutzoni F."/>
            <person name="Magnuson J."/>
            <person name="Mondo S."/>
            <person name="Nolan M."/>
            <person name="Ohm R."/>
            <person name="Pangilinan J."/>
            <person name="Park H.-J."/>
            <person name="Ramirez L."/>
            <person name="Alfaro M."/>
            <person name="Sun H."/>
            <person name="Tritt A."/>
            <person name="Yoshinaga Y."/>
            <person name="Zwiers L.-H."/>
            <person name="Turgeon B."/>
            <person name="Goodwin S."/>
            <person name="Spatafora J."/>
            <person name="Crous P."/>
            <person name="Grigoriev I."/>
        </authorList>
    </citation>
    <scope>NUCLEOTIDE SEQUENCE</scope>
    <source>
        <strain evidence="1">CBS 122367</strain>
    </source>
</reference>
<protein>
    <submittedName>
        <fullName evidence="1">Uncharacterized protein</fullName>
    </submittedName>
</protein>
<sequence length="170" mass="18791">MAHHVSTMFRMASNDVAGALASLQATVKEDREAHQLAKACRDRTNIQIEAYVRGSCLALCEEVLTRLPCELRDLIFGHIIGGTDTGIHLSRGLMPGSLNGLQGFFDEAQPCWDSDFVGADFLAEMTERLYRTMRSRFHDAAALRTFFAKDAFGLGLNPADLGARAELQHY</sequence>
<dbReference type="Proteomes" id="UP000799291">
    <property type="component" value="Unassembled WGS sequence"/>
</dbReference>
<evidence type="ECO:0000313" key="2">
    <source>
        <dbReference type="Proteomes" id="UP000799291"/>
    </source>
</evidence>
<dbReference type="AlphaFoldDB" id="A0A6G1IR78"/>
<evidence type="ECO:0000313" key="1">
    <source>
        <dbReference type="EMBL" id="KAF2680757.1"/>
    </source>
</evidence>
<gene>
    <name evidence="1" type="ORF">K458DRAFT_434039</name>
</gene>
<accession>A0A6G1IR78</accession>
<name>A0A6G1IR78_9PLEO</name>
<organism evidence="1 2">
    <name type="scientific">Lentithecium fluviatile CBS 122367</name>
    <dbReference type="NCBI Taxonomy" id="1168545"/>
    <lineage>
        <taxon>Eukaryota</taxon>
        <taxon>Fungi</taxon>
        <taxon>Dikarya</taxon>
        <taxon>Ascomycota</taxon>
        <taxon>Pezizomycotina</taxon>
        <taxon>Dothideomycetes</taxon>
        <taxon>Pleosporomycetidae</taxon>
        <taxon>Pleosporales</taxon>
        <taxon>Massarineae</taxon>
        <taxon>Lentitheciaceae</taxon>
        <taxon>Lentithecium</taxon>
    </lineage>
</organism>
<keyword evidence="2" id="KW-1185">Reference proteome</keyword>
<proteinExistence type="predicted"/>